<keyword evidence="4" id="KW-1133">Transmembrane helix</keyword>
<keyword evidence="1 5" id="KW-0489">Methyltransferase</keyword>
<dbReference type="Proteomes" id="UP000317982">
    <property type="component" value="Unassembled WGS sequence"/>
</dbReference>
<reference evidence="5 6" key="1">
    <citation type="submission" date="2019-07" db="EMBL/GenBank/DDBJ databases">
        <title>Cryptosporangium phraense sp. nov., isolated from plant litter.</title>
        <authorList>
            <person name="Suriyachadkun C."/>
        </authorList>
    </citation>
    <scope>NUCLEOTIDE SEQUENCE [LARGE SCALE GENOMIC DNA]</scope>
    <source>
        <strain evidence="5 6">A-T 5661</strain>
    </source>
</reference>
<keyword evidence="3" id="KW-0949">S-adenosyl-L-methionine</keyword>
<dbReference type="EMBL" id="VIRS01000004">
    <property type="protein sequence ID" value="TQS45542.1"/>
    <property type="molecule type" value="Genomic_DNA"/>
</dbReference>
<dbReference type="RefSeq" id="WP_142703715.1">
    <property type="nucleotide sequence ID" value="NZ_VIRS01000004.1"/>
</dbReference>
<keyword evidence="2 5" id="KW-0808">Transferase</keyword>
<evidence type="ECO:0000256" key="3">
    <source>
        <dbReference type="ARBA" id="ARBA00022691"/>
    </source>
</evidence>
<dbReference type="AlphaFoldDB" id="A0A545AW23"/>
<dbReference type="OrthoDB" id="4295132at2"/>
<evidence type="ECO:0000256" key="2">
    <source>
        <dbReference type="ARBA" id="ARBA00022679"/>
    </source>
</evidence>
<evidence type="ECO:0000256" key="4">
    <source>
        <dbReference type="SAM" id="Phobius"/>
    </source>
</evidence>
<name>A0A545AW23_9ACTN</name>
<keyword evidence="6" id="KW-1185">Reference proteome</keyword>
<organism evidence="5 6">
    <name type="scientific">Cryptosporangium phraense</name>
    <dbReference type="NCBI Taxonomy" id="2593070"/>
    <lineage>
        <taxon>Bacteria</taxon>
        <taxon>Bacillati</taxon>
        <taxon>Actinomycetota</taxon>
        <taxon>Actinomycetes</taxon>
        <taxon>Cryptosporangiales</taxon>
        <taxon>Cryptosporangiaceae</taxon>
        <taxon>Cryptosporangium</taxon>
    </lineage>
</organism>
<dbReference type="GO" id="GO:0032259">
    <property type="term" value="P:methylation"/>
    <property type="evidence" value="ECO:0007669"/>
    <property type="project" value="UniProtKB-KW"/>
</dbReference>
<accession>A0A545AW23</accession>
<keyword evidence="4" id="KW-0812">Transmembrane</keyword>
<gene>
    <name evidence="5" type="ORF">FL583_07330</name>
</gene>
<evidence type="ECO:0000313" key="5">
    <source>
        <dbReference type="EMBL" id="TQS45542.1"/>
    </source>
</evidence>
<dbReference type="InterPro" id="IPR029063">
    <property type="entry name" value="SAM-dependent_MTases_sf"/>
</dbReference>
<evidence type="ECO:0000313" key="6">
    <source>
        <dbReference type="Proteomes" id="UP000317982"/>
    </source>
</evidence>
<dbReference type="GO" id="GO:0008168">
    <property type="term" value="F:methyltransferase activity"/>
    <property type="evidence" value="ECO:0007669"/>
    <property type="project" value="UniProtKB-KW"/>
</dbReference>
<dbReference type="SUPFAM" id="SSF53335">
    <property type="entry name" value="S-adenosyl-L-methionine-dependent methyltransferases"/>
    <property type="match status" value="1"/>
</dbReference>
<comment type="caution">
    <text evidence="5">The sequence shown here is derived from an EMBL/GenBank/DDBJ whole genome shotgun (WGS) entry which is preliminary data.</text>
</comment>
<sequence length="326" mass="36435">MFGQDVQSHVDLSVSGAQSAISAETEPVVRERRTRKIRRFLSVVSLISLLGWVTPPLSKSRRVKVRNADVDWDQFDPESYIAVNYRRVRDDDRQIVNLIGDHFAQAGLKFRPGVKGNSRGVGDSERPAASTVVAVDVGCGANLYPALSMLPFAHKVHLIERGAANVAWLKQQRLKFDHNWLDFWSILRGGRPDYERVRSPRTMFRQKAEVRQGNLFDLPVDTYDLGTMFFVAESMSTEYEEFSGAMTKFIGSLHPGAPFAVAFMEDSHGYEVDGIQFPAFGVGKDEITLALADIATLDDVARVTYGNGEQLRADHHAMLVAMGRRC</sequence>
<dbReference type="NCBIfam" id="NF040568">
    <property type="entry name" value="SCO2525_fam"/>
    <property type="match status" value="1"/>
</dbReference>
<dbReference type="InParanoid" id="A0A545AW23"/>
<dbReference type="PROSITE" id="PS51681">
    <property type="entry name" value="SAM_MT_NNMT_PNMT_TEMT"/>
    <property type="match status" value="1"/>
</dbReference>
<dbReference type="InterPro" id="IPR000940">
    <property type="entry name" value="NNMT_TEMT_trans"/>
</dbReference>
<dbReference type="Gene3D" id="3.40.50.150">
    <property type="entry name" value="Vaccinia Virus protein VP39"/>
    <property type="match status" value="1"/>
</dbReference>
<protein>
    <submittedName>
        <fullName evidence="5">Methyltransferase</fullName>
    </submittedName>
</protein>
<proteinExistence type="predicted"/>
<keyword evidence="4" id="KW-0472">Membrane</keyword>
<evidence type="ECO:0000256" key="1">
    <source>
        <dbReference type="ARBA" id="ARBA00022603"/>
    </source>
</evidence>
<feature type="transmembrane region" description="Helical" evidence="4">
    <location>
        <begin position="40"/>
        <end position="57"/>
    </location>
</feature>